<name>A0A366JJC1_CYTFI</name>
<comment type="caution">
    <text evidence="2">The sequence shown here is derived from an EMBL/GenBank/DDBJ whole genome shotgun (WGS) entry which is preliminary data.</text>
</comment>
<proteinExistence type="predicted"/>
<dbReference type="Proteomes" id="UP000252731">
    <property type="component" value="Unassembled WGS sequence"/>
</dbReference>
<evidence type="ECO:0000313" key="2">
    <source>
        <dbReference type="EMBL" id="RBP87384.1"/>
    </source>
</evidence>
<keyword evidence="1" id="KW-0472">Membrane</keyword>
<evidence type="ECO:0000313" key="3">
    <source>
        <dbReference type="Proteomes" id="UP000252731"/>
    </source>
</evidence>
<gene>
    <name evidence="2" type="ORF">DFO70_12041</name>
</gene>
<keyword evidence="1" id="KW-0812">Transmembrane</keyword>
<keyword evidence="1" id="KW-1133">Transmembrane helix</keyword>
<dbReference type="AlphaFoldDB" id="A0A366JJC1"/>
<feature type="transmembrane region" description="Helical" evidence="1">
    <location>
        <begin position="20"/>
        <end position="42"/>
    </location>
</feature>
<organism evidence="2 3">
    <name type="scientific">Cytobacillus firmus</name>
    <name type="common">Bacillus firmus</name>
    <dbReference type="NCBI Taxonomy" id="1399"/>
    <lineage>
        <taxon>Bacteria</taxon>
        <taxon>Bacillati</taxon>
        <taxon>Bacillota</taxon>
        <taxon>Bacilli</taxon>
        <taxon>Bacillales</taxon>
        <taxon>Bacillaceae</taxon>
        <taxon>Cytobacillus</taxon>
    </lineage>
</organism>
<dbReference type="InterPro" id="IPR035324">
    <property type="entry name" value="DUF5381"/>
</dbReference>
<keyword evidence="3" id="KW-1185">Reference proteome</keyword>
<dbReference type="STRING" id="1399.VL14_16615"/>
<evidence type="ECO:0000256" key="1">
    <source>
        <dbReference type="SAM" id="Phobius"/>
    </source>
</evidence>
<protein>
    <recommendedName>
        <fullName evidence="4">YfjD</fullName>
    </recommendedName>
</protein>
<feature type="transmembrane region" description="Helical" evidence="1">
    <location>
        <begin position="48"/>
        <end position="68"/>
    </location>
</feature>
<sequence>MSMVQKKGDAVIIKGSKFYYVLMFLATVGFLIACIFLIIHGLKFNSKYSFFYLGGGIIFTPFYLYITLWNLPGFIPGKVLLKIVPRENVTVISPKGPVLIKNIRNIDLIRNPLNLINDIVIETFDDKKIKIRTYNLLDDGDFQVIVDQYIFPYMTDNARKVWDRKIDLDKLREEDNYVRQEHRIE</sequence>
<dbReference type="Pfam" id="PF17353">
    <property type="entry name" value="DUF5381"/>
    <property type="match status" value="1"/>
</dbReference>
<dbReference type="EMBL" id="QNSF01000020">
    <property type="protein sequence ID" value="RBP87384.1"/>
    <property type="molecule type" value="Genomic_DNA"/>
</dbReference>
<reference evidence="2 3" key="1">
    <citation type="submission" date="2018-06" db="EMBL/GenBank/DDBJ databases">
        <title>Freshwater and sediment microbial communities from various areas in North America, analyzing microbe dynamics in response to fracking.</title>
        <authorList>
            <person name="Lamendella R."/>
        </authorList>
    </citation>
    <scope>NUCLEOTIDE SEQUENCE [LARGE SCALE GENOMIC DNA]</scope>
    <source>
        <strain evidence="2 3">14_TX</strain>
    </source>
</reference>
<evidence type="ECO:0008006" key="4">
    <source>
        <dbReference type="Google" id="ProtNLM"/>
    </source>
</evidence>
<dbReference type="PROSITE" id="PS51257">
    <property type="entry name" value="PROKAR_LIPOPROTEIN"/>
    <property type="match status" value="1"/>
</dbReference>
<accession>A0A366JJC1</accession>